<gene>
    <name evidence="6" type="ORF">L2X98_29825</name>
</gene>
<dbReference type="Proteomes" id="UP001054811">
    <property type="component" value="Chromosome"/>
</dbReference>
<dbReference type="Gene3D" id="3.40.50.300">
    <property type="entry name" value="P-loop containing nucleotide triphosphate hydrolases"/>
    <property type="match status" value="1"/>
</dbReference>
<name>A0ABY5NHS0_9MICO</name>
<dbReference type="SUPFAM" id="SSF52540">
    <property type="entry name" value="P-loop containing nucleoside triphosphate hydrolases"/>
    <property type="match status" value="1"/>
</dbReference>
<proteinExistence type="inferred from homology"/>
<keyword evidence="3" id="KW-0029">Amino-acid transport</keyword>
<organism evidence="6 7">
    <name type="scientific">Microbacterium elymi</name>
    <dbReference type="NCBI Taxonomy" id="2909587"/>
    <lineage>
        <taxon>Bacteria</taxon>
        <taxon>Bacillati</taxon>
        <taxon>Actinomycetota</taxon>
        <taxon>Actinomycetes</taxon>
        <taxon>Micrococcales</taxon>
        <taxon>Microbacteriaceae</taxon>
        <taxon>Microbacterium</taxon>
    </lineage>
</organism>
<dbReference type="InterPro" id="IPR052156">
    <property type="entry name" value="BCAA_Transport_ATP-bd_LivF"/>
</dbReference>
<reference evidence="6" key="1">
    <citation type="submission" date="2022-01" db="EMBL/GenBank/DDBJ databases">
        <title>Microbacterium eymi and Microbacterium rhizovicinus sp. nov., isolated from the rhizospheric soil of Elymus tsukushiensis, a plant native to the Dokdo Islands, Republic of Korea.</title>
        <authorList>
            <person name="Hwang Y.J."/>
        </authorList>
    </citation>
    <scope>NUCLEOTIDE SEQUENCE</scope>
    <source>
        <strain evidence="6">KUDC0405</strain>
    </source>
</reference>
<evidence type="ECO:0000313" key="7">
    <source>
        <dbReference type="Proteomes" id="UP001054811"/>
    </source>
</evidence>
<evidence type="ECO:0000256" key="3">
    <source>
        <dbReference type="ARBA" id="ARBA00022970"/>
    </source>
</evidence>
<keyword evidence="2" id="KW-0813">Transport</keyword>
<keyword evidence="7" id="KW-1185">Reference proteome</keyword>
<dbReference type="GO" id="GO:0005524">
    <property type="term" value="F:ATP binding"/>
    <property type="evidence" value="ECO:0007669"/>
    <property type="project" value="UniProtKB-KW"/>
</dbReference>
<evidence type="ECO:0000259" key="5">
    <source>
        <dbReference type="Pfam" id="PF00005"/>
    </source>
</evidence>
<dbReference type="EMBL" id="CP091139">
    <property type="protein sequence ID" value="UUT34681.1"/>
    <property type="molecule type" value="Genomic_DNA"/>
</dbReference>
<protein>
    <submittedName>
        <fullName evidence="6">ATP-binding cassette domain-containing protein</fullName>
    </submittedName>
</protein>
<dbReference type="RefSeq" id="WP_259611207.1">
    <property type="nucleotide sequence ID" value="NZ_CP091139.2"/>
</dbReference>
<sequence length="162" mass="16961">MTTGAALALENIDVSYGPIQVLHGVSIHVQEGETLALLGTNGAGKSTLLRAIAGLTPMTAGSIQWHGVALKDAPSERRVHQGVMLISGGHAIFPELTVADNLRAGCFSFGRDRKRVLRRTNEVLEMFPALGDLRGRRAGSLSGRAADARGGKGTSARTTACC</sequence>
<evidence type="ECO:0000313" key="6">
    <source>
        <dbReference type="EMBL" id="UUT34681.1"/>
    </source>
</evidence>
<evidence type="ECO:0000256" key="1">
    <source>
        <dbReference type="ARBA" id="ARBA00005417"/>
    </source>
</evidence>
<dbReference type="Pfam" id="PF00005">
    <property type="entry name" value="ABC_tran"/>
    <property type="match status" value="1"/>
</dbReference>
<evidence type="ECO:0000256" key="4">
    <source>
        <dbReference type="SAM" id="MobiDB-lite"/>
    </source>
</evidence>
<feature type="domain" description="ABC transporter" evidence="5">
    <location>
        <begin position="22"/>
        <end position="142"/>
    </location>
</feature>
<keyword evidence="6" id="KW-0547">Nucleotide-binding</keyword>
<dbReference type="InterPro" id="IPR003439">
    <property type="entry name" value="ABC_transporter-like_ATP-bd"/>
</dbReference>
<evidence type="ECO:0000256" key="2">
    <source>
        <dbReference type="ARBA" id="ARBA00022448"/>
    </source>
</evidence>
<comment type="similarity">
    <text evidence="1">Belongs to the ABC transporter superfamily.</text>
</comment>
<dbReference type="InterPro" id="IPR027417">
    <property type="entry name" value="P-loop_NTPase"/>
</dbReference>
<dbReference type="PANTHER" id="PTHR43820:SF4">
    <property type="entry name" value="HIGH-AFFINITY BRANCHED-CHAIN AMINO ACID TRANSPORT ATP-BINDING PROTEIN LIVF"/>
    <property type="match status" value="1"/>
</dbReference>
<accession>A0ABY5NHS0</accession>
<keyword evidence="6" id="KW-0067">ATP-binding</keyword>
<feature type="region of interest" description="Disordered" evidence="4">
    <location>
        <begin position="141"/>
        <end position="162"/>
    </location>
</feature>
<dbReference type="PANTHER" id="PTHR43820">
    <property type="entry name" value="HIGH-AFFINITY BRANCHED-CHAIN AMINO ACID TRANSPORT ATP-BINDING PROTEIN LIVF"/>
    <property type="match status" value="1"/>
</dbReference>